<accession>A0A183CKZ6</accession>
<keyword evidence="3" id="KW-1185">Reference proteome</keyword>
<feature type="compositionally biased region" description="Polar residues" evidence="1">
    <location>
        <begin position="1"/>
        <end position="10"/>
    </location>
</feature>
<organism evidence="3 4">
    <name type="scientific">Globodera pallida</name>
    <name type="common">Potato cyst nematode worm</name>
    <name type="synonym">Heterodera pallida</name>
    <dbReference type="NCBI Taxonomy" id="36090"/>
    <lineage>
        <taxon>Eukaryota</taxon>
        <taxon>Metazoa</taxon>
        <taxon>Ecdysozoa</taxon>
        <taxon>Nematoda</taxon>
        <taxon>Chromadorea</taxon>
        <taxon>Rhabditida</taxon>
        <taxon>Tylenchina</taxon>
        <taxon>Tylenchomorpha</taxon>
        <taxon>Tylenchoidea</taxon>
        <taxon>Heteroderidae</taxon>
        <taxon>Heteroderinae</taxon>
        <taxon>Globodera</taxon>
    </lineage>
</organism>
<dbReference type="GO" id="GO:0071339">
    <property type="term" value="C:MLL1 complex"/>
    <property type="evidence" value="ECO:0007669"/>
    <property type="project" value="InterPro"/>
</dbReference>
<name>A0A183CKZ6_GLOPA</name>
<feature type="domain" description="Microspherule protein N-terminal" evidence="2">
    <location>
        <begin position="97"/>
        <end position="229"/>
    </location>
</feature>
<reference evidence="3" key="2">
    <citation type="submission" date="2014-05" db="EMBL/GenBank/DDBJ databases">
        <title>The genome and life-stage specific transcriptomes of Globodera pallida elucidate key aspects of plant parasitism by a cyst nematode.</title>
        <authorList>
            <person name="Cotton J.A."/>
            <person name="Lilley C.J."/>
            <person name="Jones L.M."/>
            <person name="Kikuchi T."/>
            <person name="Reid A.J."/>
            <person name="Thorpe P."/>
            <person name="Tsai I.J."/>
            <person name="Beasley H."/>
            <person name="Blok V."/>
            <person name="Cock P.J.A."/>
            <person name="Van den Akker S.E."/>
            <person name="Holroyd N."/>
            <person name="Hunt M."/>
            <person name="Mantelin S."/>
            <person name="Naghra H."/>
            <person name="Pain A."/>
            <person name="Palomares-Rius J.E."/>
            <person name="Zarowiecki M."/>
            <person name="Berriman M."/>
            <person name="Jones J.T."/>
            <person name="Urwin P.E."/>
        </authorList>
    </citation>
    <scope>NUCLEOTIDE SEQUENCE [LARGE SCALE GENOMIC DNA]</scope>
    <source>
        <strain evidence="3">Lindley</strain>
    </source>
</reference>
<dbReference type="Pfam" id="PF13325">
    <property type="entry name" value="MCRS_N"/>
    <property type="match status" value="1"/>
</dbReference>
<dbReference type="GO" id="GO:0031011">
    <property type="term" value="C:Ino80 complex"/>
    <property type="evidence" value="ECO:0007669"/>
    <property type="project" value="InterPro"/>
</dbReference>
<dbReference type="PANTHER" id="PTHR13233">
    <property type="entry name" value="MICROSPHERULE PROTEIN 1"/>
    <property type="match status" value="1"/>
</dbReference>
<dbReference type="GO" id="GO:0044545">
    <property type="term" value="C:NSL complex"/>
    <property type="evidence" value="ECO:0007669"/>
    <property type="project" value="TreeGrafter"/>
</dbReference>
<evidence type="ECO:0000256" key="1">
    <source>
        <dbReference type="SAM" id="MobiDB-lite"/>
    </source>
</evidence>
<dbReference type="GO" id="GO:0002151">
    <property type="term" value="F:G-quadruplex RNA binding"/>
    <property type="evidence" value="ECO:0007669"/>
    <property type="project" value="InterPro"/>
</dbReference>
<feature type="compositionally biased region" description="Polar residues" evidence="1">
    <location>
        <begin position="35"/>
        <end position="59"/>
    </location>
</feature>
<dbReference type="Proteomes" id="UP000050741">
    <property type="component" value="Unassembled WGS sequence"/>
</dbReference>
<reference evidence="4" key="3">
    <citation type="submission" date="2016-06" db="UniProtKB">
        <authorList>
            <consortium name="WormBaseParasite"/>
        </authorList>
    </citation>
    <scope>IDENTIFICATION</scope>
</reference>
<evidence type="ECO:0000313" key="3">
    <source>
        <dbReference type="Proteomes" id="UP000050741"/>
    </source>
</evidence>
<dbReference type="InterPro" id="IPR025999">
    <property type="entry name" value="MCRS_N"/>
</dbReference>
<dbReference type="InterPro" id="IPR037912">
    <property type="entry name" value="MCRS1"/>
</dbReference>
<dbReference type="PANTHER" id="PTHR13233:SF0">
    <property type="entry name" value="MICROSPHERULE PROTEIN 1"/>
    <property type="match status" value="1"/>
</dbReference>
<evidence type="ECO:0000259" key="2">
    <source>
        <dbReference type="Pfam" id="PF13325"/>
    </source>
</evidence>
<dbReference type="GO" id="GO:0045944">
    <property type="term" value="P:positive regulation of transcription by RNA polymerase II"/>
    <property type="evidence" value="ECO:0007669"/>
    <property type="project" value="TreeGrafter"/>
</dbReference>
<dbReference type="AlphaFoldDB" id="A0A183CKZ6"/>
<reference evidence="3" key="1">
    <citation type="submission" date="2013-12" db="EMBL/GenBank/DDBJ databases">
        <authorList>
            <person name="Aslett M."/>
        </authorList>
    </citation>
    <scope>NUCLEOTIDE SEQUENCE [LARGE SCALE GENOMIC DNA]</scope>
    <source>
        <strain evidence="3">Lindley</strain>
    </source>
</reference>
<proteinExistence type="predicted"/>
<feature type="region of interest" description="Disordered" evidence="1">
    <location>
        <begin position="1"/>
        <end position="59"/>
    </location>
</feature>
<dbReference type="WBParaSite" id="GPLIN_001355200">
    <property type="protein sequence ID" value="GPLIN_001355200"/>
    <property type="gene ID" value="GPLIN_001355200"/>
</dbReference>
<evidence type="ECO:0000313" key="4">
    <source>
        <dbReference type="WBParaSite" id="GPLIN_001355200"/>
    </source>
</evidence>
<sequence>MSNVQQQTATGLAAEDEDSADEYVVIQQEEETDSGKSSTKSVSTAMKTESVPSDAQSLTPSVGTLGALADIGDGLDGDKLSVSAVSPRTAMNEFAGEKVSDLNVVYNQMKFSKRYSLAEIEERWYDLLYDEQTSNLARKRMEQITKEKIRAIQSKIPFSHEEEHLIRKIPAVVQQNLVQLHIEQLLEQNQHIFHHARTVKVVEEHWRELKNVRLLIDQSPQRDDNQEESLLERIYDLGSLVGIDPSDQFPLDVEERQFARSALVAEREMNDWQNVFDGVLVTTQFL</sequence>
<protein>
    <submittedName>
        <fullName evidence="4">MCRS_N domain-containing protein</fullName>
    </submittedName>
</protein>